<feature type="transmembrane region" description="Helical" evidence="2">
    <location>
        <begin position="221"/>
        <end position="246"/>
    </location>
</feature>
<feature type="compositionally biased region" description="Low complexity" evidence="1">
    <location>
        <begin position="145"/>
        <end position="173"/>
    </location>
</feature>
<accession>A0A8I2YTX6</accession>
<keyword evidence="2" id="KW-1133">Transmembrane helix</keyword>
<dbReference type="EMBL" id="JAGFBS010000005">
    <property type="protein sequence ID" value="KAG6379174.1"/>
    <property type="molecule type" value="Genomic_DNA"/>
</dbReference>
<keyword evidence="2" id="KW-0812">Transmembrane</keyword>
<comment type="caution">
    <text evidence="3">The sequence shown here is derived from an EMBL/GenBank/DDBJ whole genome shotgun (WGS) entry which is preliminary data.</text>
</comment>
<dbReference type="AlphaFoldDB" id="A0A8I2YTX6"/>
<evidence type="ECO:0000256" key="2">
    <source>
        <dbReference type="SAM" id="Phobius"/>
    </source>
</evidence>
<dbReference type="Gene3D" id="2.60.120.260">
    <property type="entry name" value="Galactose-binding domain-like"/>
    <property type="match status" value="1"/>
</dbReference>
<protein>
    <submittedName>
        <fullName evidence="3">Uncharacterized protein</fullName>
    </submittedName>
</protein>
<organism evidence="3 4">
    <name type="scientific">Boletus reticuloceps</name>
    <dbReference type="NCBI Taxonomy" id="495285"/>
    <lineage>
        <taxon>Eukaryota</taxon>
        <taxon>Fungi</taxon>
        <taxon>Dikarya</taxon>
        <taxon>Basidiomycota</taxon>
        <taxon>Agaricomycotina</taxon>
        <taxon>Agaricomycetes</taxon>
        <taxon>Agaricomycetidae</taxon>
        <taxon>Boletales</taxon>
        <taxon>Boletineae</taxon>
        <taxon>Boletaceae</taxon>
        <taxon>Boletoideae</taxon>
        <taxon>Boletus</taxon>
    </lineage>
</organism>
<keyword evidence="4" id="KW-1185">Reference proteome</keyword>
<reference evidence="3" key="1">
    <citation type="submission" date="2021-03" db="EMBL/GenBank/DDBJ databases">
        <title>Evolutionary innovations through gain and loss of genes in the ectomycorrhizal Boletales.</title>
        <authorList>
            <person name="Wu G."/>
            <person name="Miyauchi S."/>
            <person name="Morin E."/>
            <person name="Yang Z.-L."/>
            <person name="Xu J."/>
            <person name="Martin F.M."/>
        </authorList>
    </citation>
    <scope>NUCLEOTIDE SEQUENCE</scope>
    <source>
        <strain evidence="3">BR01</strain>
    </source>
</reference>
<feature type="region of interest" description="Disordered" evidence="1">
    <location>
        <begin position="127"/>
        <end position="173"/>
    </location>
</feature>
<sequence>MARSKYFSALYYRFHAYGVIGWRCSTYAACAAKDNCAMQFSFTGSGITIYVLRAGPQGMSASLSIDSGSATTATLDAPPGPQDYIPRAVLFNVQNIPSGTHSAVMTVQDWNGGFSGMMLDYIDVNQAQVSGPTSPSPSPSPTPSSTPAQSPSSTPASSNAQTTSQLTSSTGTQTSSVASVSSAAVLSVFSSGTAALPSSTPSGNGTGTTVSASSTSKKTNIATVVGAVIGGVVGLLAVLGLVFFCLRRRSRQHMETPSQFLSPQAEVRFMDAGAISADPFASSATLSASQPSGASRPLQSWTNLETGSTPNLANNPRSTTNLFHMHAASAAAAIPQDQDASAPTPPGQLAVRPGGGDRYPNEKAGPAPDGAEQQDPAAHPDVPGARPNAVLTDDQADFVNSLFNNNVPAPVVARVLERMLANPQGANTTGYNDPELRPHLHSGNLSTSSQAQAPWRATMSEFGDGQTTMGTAPPSYDFVQAQ</sequence>
<name>A0A8I2YTX6_9AGAM</name>
<feature type="region of interest" description="Disordered" evidence="1">
    <location>
        <begin position="461"/>
        <end position="482"/>
    </location>
</feature>
<feature type="compositionally biased region" description="Low complexity" evidence="1">
    <location>
        <begin position="332"/>
        <end position="342"/>
    </location>
</feature>
<evidence type="ECO:0000256" key="1">
    <source>
        <dbReference type="SAM" id="MobiDB-lite"/>
    </source>
</evidence>
<evidence type="ECO:0000313" key="3">
    <source>
        <dbReference type="EMBL" id="KAG6379174.1"/>
    </source>
</evidence>
<feature type="region of interest" description="Disordered" evidence="1">
    <location>
        <begin position="332"/>
        <end position="389"/>
    </location>
</feature>
<dbReference type="OrthoDB" id="2689783at2759"/>
<proteinExistence type="predicted"/>
<keyword evidence="2" id="KW-0472">Membrane</keyword>
<feature type="compositionally biased region" description="Low complexity" evidence="1">
    <location>
        <begin position="198"/>
        <end position="216"/>
    </location>
</feature>
<dbReference type="Proteomes" id="UP000683000">
    <property type="component" value="Unassembled WGS sequence"/>
</dbReference>
<evidence type="ECO:0000313" key="4">
    <source>
        <dbReference type="Proteomes" id="UP000683000"/>
    </source>
</evidence>
<gene>
    <name evidence="3" type="ORF">JVT61DRAFT_11615</name>
</gene>
<feature type="region of interest" description="Disordered" evidence="1">
    <location>
        <begin position="194"/>
        <end position="216"/>
    </location>
</feature>
<feature type="region of interest" description="Disordered" evidence="1">
    <location>
        <begin position="284"/>
        <end position="319"/>
    </location>
</feature>
<feature type="compositionally biased region" description="Pro residues" evidence="1">
    <location>
        <begin position="134"/>
        <end position="144"/>
    </location>
</feature>